<comment type="function">
    <text evidence="1 9">The alpha subunit is responsible for the aldol cleavage of indoleglycerol phosphate to indole and glyceraldehyde 3-phosphate.</text>
</comment>
<gene>
    <name evidence="9" type="primary">trpA</name>
    <name evidence="11" type="ORF">FCL54_18095</name>
</gene>
<dbReference type="CDD" id="cd04724">
    <property type="entry name" value="Tryptophan_synthase_alpha"/>
    <property type="match status" value="1"/>
</dbReference>
<dbReference type="Proteomes" id="UP000308230">
    <property type="component" value="Unassembled WGS sequence"/>
</dbReference>
<comment type="similarity">
    <text evidence="9 10">Belongs to the TrpA family.</text>
</comment>
<proteinExistence type="inferred from homology"/>
<evidence type="ECO:0000256" key="10">
    <source>
        <dbReference type="RuleBase" id="RU003662"/>
    </source>
</evidence>
<evidence type="ECO:0000256" key="4">
    <source>
        <dbReference type="ARBA" id="ARBA00022605"/>
    </source>
</evidence>
<evidence type="ECO:0000256" key="8">
    <source>
        <dbReference type="ARBA" id="ARBA00049047"/>
    </source>
</evidence>
<comment type="pathway">
    <text evidence="2 9">Amino-acid biosynthesis; L-tryptophan biosynthesis; L-tryptophan from chorismate: step 5/5.</text>
</comment>
<dbReference type="EMBL" id="SWLG01000015">
    <property type="protein sequence ID" value="TLS35906.1"/>
    <property type="molecule type" value="Genomic_DNA"/>
</dbReference>
<evidence type="ECO:0000256" key="9">
    <source>
        <dbReference type="HAMAP-Rule" id="MF_00131"/>
    </source>
</evidence>
<protein>
    <recommendedName>
        <fullName evidence="9">Tryptophan synthase alpha chain</fullName>
        <ecNumber evidence="9">4.2.1.20</ecNumber>
    </recommendedName>
</protein>
<dbReference type="AlphaFoldDB" id="A0A5R9F0E9"/>
<dbReference type="Pfam" id="PF00290">
    <property type="entry name" value="Trp_syntA"/>
    <property type="match status" value="1"/>
</dbReference>
<keyword evidence="4 9" id="KW-0028">Amino-acid biosynthesis</keyword>
<feature type="active site" description="Proton acceptor" evidence="9">
    <location>
        <position position="67"/>
    </location>
</feature>
<comment type="catalytic activity">
    <reaction evidence="8 9">
        <text>(1S,2R)-1-C-(indol-3-yl)glycerol 3-phosphate + L-serine = D-glyceraldehyde 3-phosphate + L-tryptophan + H2O</text>
        <dbReference type="Rhea" id="RHEA:10532"/>
        <dbReference type="ChEBI" id="CHEBI:15377"/>
        <dbReference type="ChEBI" id="CHEBI:33384"/>
        <dbReference type="ChEBI" id="CHEBI:57912"/>
        <dbReference type="ChEBI" id="CHEBI:58866"/>
        <dbReference type="ChEBI" id="CHEBI:59776"/>
        <dbReference type="EC" id="4.2.1.20"/>
    </reaction>
</comment>
<dbReference type="OrthoDB" id="9804578at2"/>
<evidence type="ECO:0000313" key="12">
    <source>
        <dbReference type="Proteomes" id="UP000308230"/>
    </source>
</evidence>
<dbReference type="PANTHER" id="PTHR43406:SF1">
    <property type="entry name" value="TRYPTOPHAN SYNTHASE ALPHA CHAIN, CHLOROPLASTIC"/>
    <property type="match status" value="1"/>
</dbReference>
<dbReference type="InterPro" id="IPR011060">
    <property type="entry name" value="RibuloseP-bd_barrel"/>
</dbReference>
<reference evidence="11 12" key="1">
    <citation type="submission" date="2019-04" db="EMBL/GenBank/DDBJ databases">
        <title>Bacillus caeni sp. nov., a bacterium isolated from mangrove sediment.</title>
        <authorList>
            <person name="Huang H."/>
            <person name="Mo K."/>
            <person name="Hu Y."/>
        </authorList>
    </citation>
    <scope>NUCLEOTIDE SEQUENCE [LARGE SCALE GENOMIC DNA]</scope>
    <source>
        <strain evidence="11 12">HB172195</strain>
    </source>
</reference>
<keyword evidence="6 9" id="KW-0057">Aromatic amino acid biosynthesis</keyword>
<dbReference type="NCBIfam" id="TIGR00262">
    <property type="entry name" value="trpA"/>
    <property type="match status" value="1"/>
</dbReference>
<dbReference type="EC" id="4.2.1.20" evidence="9"/>
<keyword evidence="12" id="KW-1185">Reference proteome</keyword>
<dbReference type="GO" id="GO:0005829">
    <property type="term" value="C:cytosol"/>
    <property type="evidence" value="ECO:0007669"/>
    <property type="project" value="TreeGrafter"/>
</dbReference>
<sequence>MFVRERGQGRSYTNEDNGRGSTLKRFKKYVEGRNDLFIPFIMSGDPNEQATIELAVELQDRGANVIELGIPYSDPLADGPVIQEAASRSLKNNTTLESSIKSVKKMREKGLKIPVIIFTYYNLLLQLGEDYFFALARENEVDGILVPDLPYEEGEHLRALCEKEGLALISLVAPTTSEERLQQIAGNASGFLYCVSSLGVTGVRSEFHASVFAFLEKVKKYSSAPVAVGFGVSKAEQVEALKESCDGVIVGSALIKRVASHEADLQDPKTREKAIKQIGDFAAALTAPYRTEKLST</sequence>
<evidence type="ECO:0000256" key="2">
    <source>
        <dbReference type="ARBA" id="ARBA00004733"/>
    </source>
</evidence>
<dbReference type="Gene3D" id="3.20.20.70">
    <property type="entry name" value="Aldolase class I"/>
    <property type="match status" value="1"/>
</dbReference>
<comment type="subunit">
    <text evidence="3 9">Tetramer of two alpha and two beta chains.</text>
</comment>
<dbReference type="UniPathway" id="UPA00035">
    <property type="reaction ID" value="UER00044"/>
</dbReference>
<name>A0A5R9F0E9_9BACL</name>
<keyword evidence="7 9" id="KW-0456">Lyase</keyword>
<comment type="caution">
    <text evidence="11">The sequence shown here is derived from an EMBL/GenBank/DDBJ whole genome shotgun (WGS) entry which is preliminary data.</text>
</comment>
<organism evidence="11 12">
    <name type="scientific">Exobacillus caeni</name>
    <dbReference type="NCBI Taxonomy" id="2574798"/>
    <lineage>
        <taxon>Bacteria</taxon>
        <taxon>Bacillati</taxon>
        <taxon>Bacillota</taxon>
        <taxon>Bacilli</taxon>
        <taxon>Bacillales</taxon>
        <taxon>Guptibacillaceae</taxon>
        <taxon>Exobacillus</taxon>
    </lineage>
</organism>
<evidence type="ECO:0000256" key="7">
    <source>
        <dbReference type="ARBA" id="ARBA00023239"/>
    </source>
</evidence>
<dbReference type="FunFam" id="3.20.20.70:FF:000037">
    <property type="entry name" value="Tryptophan synthase alpha chain"/>
    <property type="match status" value="1"/>
</dbReference>
<dbReference type="InterPro" id="IPR013785">
    <property type="entry name" value="Aldolase_TIM"/>
</dbReference>
<evidence type="ECO:0000313" key="11">
    <source>
        <dbReference type="EMBL" id="TLS35906.1"/>
    </source>
</evidence>
<keyword evidence="5 9" id="KW-0822">Tryptophan biosynthesis</keyword>
<evidence type="ECO:0000256" key="5">
    <source>
        <dbReference type="ARBA" id="ARBA00022822"/>
    </source>
</evidence>
<dbReference type="PROSITE" id="PS00167">
    <property type="entry name" value="TRP_SYNTHASE_ALPHA"/>
    <property type="match status" value="1"/>
</dbReference>
<dbReference type="InterPro" id="IPR002028">
    <property type="entry name" value="Trp_synthase_suA"/>
</dbReference>
<accession>A0A5R9F0E9</accession>
<evidence type="ECO:0000256" key="1">
    <source>
        <dbReference type="ARBA" id="ARBA00003365"/>
    </source>
</evidence>
<dbReference type="PANTHER" id="PTHR43406">
    <property type="entry name" value="TRYPTOPHAN SYNTHASE, ALPHA CHAIN"/>
    <property type="match status" value="1"/>
</dbReference>
<feature type="active site" description="Proton acceptor" evidence="9">
    <location>
        <position position="78"/>
    </location>
</feature>
<evidence type="ECO:0000256" key="6">
    <source>
        <dbReference type="ARBA" id="ARBA00023141"/>
    </source>
</evidence>
<dbReference type="GO" id="GO:0004834">
    <property type="term" value="F:tryptophan synthase activity"/>
    <property type="evidence" value="ECO:0007669"/>
    <property type="project" value="UniProtKB-UniRule"/>
</dbReference>
<evidence type="ECO:0000256" key="3">
    <source>
        <dbReference type="ARBA" id="ARBA00011270"/>
    </source>
</evidence>
<dbReference type="HAMAP" id="MF_00131">
    <property type="entry name" value="Trp_synth_alpha"/>
    <property type="match status" value="1"/>
</dbReference>
<dbReference type="InterPro" id="IPR018204">
    <property type="entry name" value="Trp_synthase_alpha_AS"/>
</dbReference>
<dbReference type="SUPFAM" id="SSF51366">
    <property type="entry name" value="Ribulose-phoshate binding barrel"/>
    <property type="match status" value="1"/>
</dbReference>